<evidence type="ECO:0000256" key="5">
    <source>
        <dbReference type="ARBA" id="ARBA00022576"/>
    </source>
</evidence>
<dbReference type="InterPro" id="IPR015424">
    <property type="entry name" value="PyrdxlP-dep_Trfase"/>
</dbReference>
<dbReference type="CDD" id="cd00609">
    <property type="entry name" value="AAT_like"/>
    <property type="match status" value="1"/>
</dbReference>
<dbReference type="Gene3D" id="3.90.1150.10">
    <property type="entry name" value="Aspartate Aminotransferase, domain 1"/>
    <property type="match status" value="1"/>
</dbReference>
<dbReference type="Gene3D" id="3.40.640.10">
    <property type="entry name" value="Type I PLP-dependent aspartate aminotransferase-like (Major domain)"/>
    <property type="match status" value="1"/>
</dbReference>
<dbReference type="GO" id="GO:0000105">
    <property type="term" value="P:L-histidine biosynthetic process"/>
    <property type="evidence" value="ECO:0007669"/>
    <property type="project" value="UniProtKB-UniRule"/>
</dbReference>
<dbReference type="PANTHER" id="PTHR43643">
    <property type="entry name" value="HISTIDINOL-PHOSPHATE AMINOTRANSFERASE 2"/>
    <property type="match status" value="1"/>
</dbReference>
<feature type="modified residue" description="N6-(pyridoxal phosphate)lysine" evidence="11">
    <location>
        <position position="256"/>
    </location>
</feature>
<keyword evidence="9 11" id="KW-0368">Histidine biosynthesis</keyword>
<gene>
    <name evidence="11" type="primary">hisC</name>
    <name evidence="13" type="ORF">CH341_18175</name>
</gene>
<organism evidence="13 14">
    <name type="scientific">Rhodoplanes roseus</name>
    <dbReference type="NCBI Taxonomy" id="29409"/>
    <lineage>
        <taxon>Bacteria</taxon>
        <taxon>Pseudomonadati</taxon>
        <taxon>Pseudomonadota</taxon>
        <taxon>Alphaproteobacteria</taxon>
        <taxon>Hyphomicrobiales</taxon>
        <taxon>Nitrobacteraceae</taxon>
        <taxon>Rhodoplanes</taxon>
    </lineage>
</organism>
<evidence type="ECO:0000256" key="3">
    <source>
        <dbReference type="ARBA" id="ARBA00007970"/>
    </source>
</evidence>
<dbReference type="GO" id="GO:0030170">
    <property type="term" value="F:pyridoxal phosphate binding"/>
    <property type="evidence" value="ECO:0007669"/>
    <property type="project" value="InterPro"/>
</dbReference>
<dbReference type="PANTHER" id="PTHR43643:SF6">
    <property type="entry name" value="HISTIDINOL-PHOSPHATE AMINOTRANSFERASE"/>
    <property type="match status" value="1"/>
</dbReference>
<dbReference type="HAMAP" id="MF_01023">
    <property type="entry name" value="HisC_aminotrans_2"/>
    <property type="match status" value="1"/>
</dbReference>
<dbReference type="EC" id="2.6.1.9" evidence="11"/>
<comment type="cofactor">
    <cofactor evidence="1 11">
        <name>pyridoxal 5'-phosphate</name>
        <dbReference type="ChEBI" id="CHEBI:597326"/>
    </cofactor>
</comment>
<evidence type="ECO:0000313" key="14">
    <source>
        <dbReference type="Proteomes" id="UP000249130"/>
    </source>
</evidence>
<evidence type="ECO:0000256" key="7">
    <source>
        <dbReference type="ARBA" id="ARBA00022679"/>
    </source>
</evidence>
<evidence type="ECO:0000256" key="2">
    <source>
        <dbReference type="ARBA" id="ARBA00005011"/>
    </source>
</evidence>
<dbReference type="GO" id="GO:0004400">
    <property type="term" value="F:histidinol-phosphate transaminase activity"/>
    <property type="evidence" value="ECO:0007669"/>
    <property type="project" value="UniProtKB-UniRule"/>
</dbReference>
<evidence type="ECO:0000259" key="12">
    <source>
        <dbReference type="Pfam" id="PF00155"/>
    </source>
</evidence>
<dbReference type="InterPro" id="IPR050106">
    <property type="entry name" value="HistidinolP_aminotransfase"/>
</dbReference>
<reference evidence="13 14" key="1">
    <citation type="submission" date="2017-07" db="EMBL/GenBank/DDBJ databases">
        <title>Draft Genome Sequences of Select Purple Nonsulfur Bacteria.</title>
        <authorList>
            <person name="Lasarre B."/>
            <person name="Mckinlay J.B."/>
        </authorList>
    </citation>
    <scope>NUCLEOTIDE SEQUENCE [LARGE SCALE GENOMIC DNA]</scope>
    <source>
        <strain evidence="13 14">DSM 5909</strain>
    </source>
</reference>
<dbReference type="PROSITE" id="PS00599">
    <property type="entry name" value="AA_TRANSFER_CLASS_2"/>
    <property type="match status" value="1"/>
</dbReference>
<dbReference type="Pfam" id="PF00155">
    <property type="entry name" value="Aminotran_1_2"/>
    <property type="match status" value="1"/>
</dbReference>
<evidence type="ECO:0000256" key="9">
    <source>
        <dbReference type="ARBA" id="ARBA00023102"/>
    </source>
</evidence>
<keyword evidence="6 11" id="KW-0028">Amino-acid biosynthesis</keyword>
<comment type="catalytic activity">
    <reaction evidence="10 11">
        <text>L-histidinol phosphate + 2-oxoglutarate = 3-(imidazol-4-yl)-2-oxopropyl phosphate + L-glutamate</text>
        <dbReference type="Rhea" id="RHEA:23744"/>
        <dbReference type="ChEBI" id="CHEBI:16810"/>
        <dbReference type="ChEBI" id="CHEBI:29985"/>
        <dbReference type="ChEBI" id="CHEBI:57766"/>
        <dbReference type="ChEBI" id="CHEBI:57980"/>
        <dbReference type="EC" id="2.6.1.9"/>
    </reaction>
</comment>
<comment type="similarity">
    <text evidence="3 11">Belongs to the class-II pyridoxal-phosphate-dependent aminotransferase family. Histidinol-phosphate aminotransferase subfamily.</text>
</comment>
<protein>
    <recommendedName>
        <fullName evidence="11">Histidinol-phosphate aminotransferase</fullName>
        <ecNumber evidence="11">2.6.1.9</ecNumber>
    </recommendedName>
    <alternativeName>
        <fullName evidence="11">Imidazole acetol-phosphate transaminase</fullName>
    </alternativeName>
</protein>
<accession>A0A327KX24</accession>
<dbReference type="InterPro" id="IPR001917">
    <property type="entry name" value="Aminotrans_II_pyridoxalP_BS"/>
</dbReference>
<dbReference type="SUPFAM" id="SSF53383">
    <property type="entry name" value="PLP-dependent transferases"/>
    <property type="match status" value="1"/>
</dbReference>
<evidence type="ECO:0000256" key="10">
    <source>
        <dbReference type="ARBA" id="ARBA00047481"/>
    </source>
</evidence>
<feature type="domain" description="Aminotransferase class I/classII large" evidence="12">
    <location>
        <begin position="67"/>
        <end position="390"/>
    </location>
</feature>
<dbReference type="Proteomes" id="UP000249130">
    <property type="component" value="Unassembled WGS sequence"/>
</dbReference>
<dbReference type="InterPro" id="IPR005861">
    <property type="entry name" value="HisP_aminotrans"/>
</dbReference>
<proteinExistence type="inferred from homology"/>
<dbReference type="AlphaFoldDB" id="A0A327KX24"/>
<dbReference type="InterPro" id="IPR015422">
    <property type="entry name" value="PyrdxlP-dep_Trfase_small"/>
</dbReference>
<comment type="subunit">
    <text evidence="4 11">Homodimer.</text>
</comment>
<dbReference type="InterPro" id="IPR015421">
    <property type="entry name" value="PyrdxlP-dep_Trfase_major"/>
</dbReference>
<sequence length="397" mass="41132">MRTGPSRVSVSPRTGIFSVSRPATRTIPMTGRTAEAVVSPRIAALSPVLLGPPPRDLGPTRPVRRLHLNEGPFPPAPAVITAMRAAAADLHRYPDNDGTDLVAALAARTGVAAERIVLGAGSNELLYGAADVAIEPGDVGLSPAPGFGSYARAVAMRGGRSVGVPVRDDGAVDVVATLAAVTPATRLVFVATPNNPTGGLISAADLDRLVAGLPNHLLLVVDEAYHEFARAAGGPDVIAALARRRGPWIVTRTFSKAYGLAGARIGWGIASSAEIADAFRKVRTTFSVSTVALAGARAALDETAHMERLVASTTAERERLAGALAPHGFRAMPSAANFVMLTTPSPADRLAAALRDENIFVVPMPWRETAGALRVTIGTPEDDDALIAALTAIATDR</sequence>
<name>A0A327KX24_9BRAD</name>
<comment type="pathway">
    <text evidence="2 11">Amino-acid biosynthesis; L-histidine biosynthesis; L-histidine from 5-phospho-alpha-D-ribose 1-diphosphate: step 7/9.</text>
</comment>
<evidence type="ECO:0000256" key="11">
    <source>
        <dbReference type="HAMAP-Rule" id="MF_01023"/>
    </source>
</evidence>
<dbReference type="UniPathway" id="UPA00031">
    <property type="reaction ID" value="UER00012"/>
</dbReference>
<keyword evidence="7 11" id="KW-0808">Transferase</keyword>
<keyword evidence="5 11" id="KW-0032">Aminotransferase</keyword>
<comment type="caution">
    <text evidence="13">The sequence shown here is derived from an EMBL/GenBank/DDBJ whole genome shotgun (WGS) entry which is preliminary data.</text>
</comment>
<evidence type="ECO:0000313" key="13">
    <source>
        <dbReference type="EMBL" id="RAI42697.1"/>
    </source>
</evidence>
<dbReference type="EMBL" id="NPEX01000133">
    <property type="protein sequence ID" value="RAI42697.1"/>
    <property type="molecule type" value="Genomic_DNA"/>
</dbReference>
<dbReference type="InterPro" id="IPR004839">
    <property type="entry name" value="Aminotransferase_I/II_large"/>
</dbReference>
<evidence type="ECO:0000256" key="1">
    <source>
        <dbReference type="ARBA" id="ARBA00001933"/>
    </source>
</evidence>
<dbReference type="OrthoDB" id="9809616at2"/>
<evidence type="ECO:0000256" key="8">
    <source>
        <dbReference type="ARBA" id="ARBA00022898"/>
    </source>
</evidence>
<evidence type="ECO:0000256" key="4">
    <source>
        <dbReference type="ARBA" id="ARBA00011738"/>
    </source>
</evidence>
<evidence type="ECO:0000256" key="6">
    <source>
        <dbReference type="ARBA" id="ARBA00022605"/>
    </source>
</evidence>
<keyword evidence="8 11" id="KW-0663">Pyridoxal phosphate</keyword>
<keyword evidence="14" id="KW-1185">Reference proteome</keyword>